<proteinExistence type="predicted"/>
<sequence>MSKKREFCAVDGKIVSSPVFRNYGEIRVCNMHYWQLKRADKAAQQFADHPEDGGEDVAPENRGDGVASEDGGEDGVPKDGGDDYAASKQESTEVHLVC</sequence>
<evidence type="ECO:0000313" key="3">
    <source>
        <dbReference type="WBParaSite" id="PDA_v2.g27218.t1"/>
    </source>
</evidence>
<organism evidence="2 3">
    <name type="scientific">Panagrolaimus davidi</name>
    <dbReference type="NCBI Taxonomy" id="227884"/>
    <lineage>
        <taxon>Eukaryota</taxon>
        <taxon>Metazoa</taxon>
        <taxon>Ecdysozoa</taxon>
        <taxon>Nematoda</taxon>
        <taxon>Chromadorea</taxon>
        <taxon>Rhabditida</taxon>
        <taxon>Tylenchina</taxon>
        <taxon>Panagrolaimomorpha</taxon>
        <taxon>Panagrolaimoidea</taxon>
        <taxon>Panagrolaimidae</taxon>
        <taxon>Panagrolaimus</taxon>
    </lineage>
</organism>
<evidence type="ECO:0000256" key="1">
    <source>
        <dbReference type="SAM" id="MobiDB-lite"/>
    </source>
</evidence>
<dbReference type="WBParaSite" id="PDA_v2.g27218.t1">
    <property type="protein sequence ID" value="PDA_v2.g27218.t1"/>
    <property type="gene ID" value="PDA_v2.g27218"/>
</dbReference>
<evidence type="ECO:0000313" key="2">
    <source>
        <dbReference type="Proteomes" id="UP000887578"/>
    </source>
</evidence>
<reference evidence="3" key="1">
    <citation type="submission" date="2022-11" db="UniProtKB">
        <authorList>
            <consortium name="WormBaseParasite"/>
        </authorList>
    </citation>
    <scope>IDENTIFICATION</scope>
</reference>
<dbReference type="AlphaFoldDB" id="A0A914Q6X2"/>
<accession>A0A914Q6X2</accession>
<dbReference type="Proteomes" id="UP000887578">
    <property type="component" value="Unplaced"/>
</dbReference>
<keyword evidence="2" id="KW-1185">Reference proteome</keyword>
<feature type="region of interest" description="Disordered" evidence="1">
    <location>
        <begin position="41"/>
        <end position="98"/>
    </location>
</feature>
<name>A0A914Q6X2_9BILA</name>
<protein>
    <submittedName>
        <fullName evidence="3">Uncharacterized protein</fullName>
    </submittedName>
</protein>